<dbReference type="Gene3D" id="3.40.50.720">
    <property type="entry name" value="NAD(P)-binding Rossmann-like Domain"/>
    <property type="match status" value="1"/>
</dbReference>
<dbReference type="SUPFAM" id="SSF51735">
    <property type="entry name" value="NAD(P)-binding Rossmann-fold domains"/>
    <property type="match status" value="1"/>
</dbReference>
<dbReference type="Gene3D" id="3.90.25.10">
    <property type="entry name" value="UDP-galactose 4-epimerase, domain 1"/>
    <property type="match status" value="1"/>
</dbReference>
<dbReference type="Pfam" id="PF05368">
    <property type="entry name" value="NmrA"/>
    <property type="match status" value="1"/>
</dbReference>
<dbReference type="PANTHER" id="PTHR43162:SF1">
    <property type="entry name" value="PRESTALK A DIFFERENTIATION PROTEIN A"/>
    <property type="match status" value="1"/>
</dbReference>
<protein>
    <submittedName>
        <fullName evidence="2">SDR family oxidoreductase</fullName>
    </submittedName>
</protein>
<proteinExistence type="predicted"/>
<reference evidence="2 3" key="1">
    <citation type="submission" date="2023-02" db="EMBL/GenBank/DDBJ databases">
        <title>A bacterium isolated from plastisphere.</title>
        <authorList>
            <person name="Sun Y."/>
        </authorList>
    </citation>
    <scope>NUCLEOTIDE SEQUENCE [LARGE SCALE GENOMIC DNA]</scope>
    <source>
        <strain evidence="3">a-1</strain>
    </source>
</reference>
<keyword evidence="3" id="KW-1185">Reference proteome</keyword>
<evidence type="ECO:0000313" key="3">
    <source>
        <dbReference type="Proteomes" id="UP001213680"/>
    </source>
</evidence>
<dbReference type="CDD" id="cd05269">
    <property type="entry name" value="TMR_SDR_a"/>
    <property type="match status" value="1"/>
</dbReference>
<gene>
    <name evidence="2" type="ORF">PTI97_10540</name>
</gene>
<organism evidence="2 3">
    <name type="scientific">Exiguobacterium marinum</name>
    <dbReference type="NCBI Taxonomy" id="273528"/>
    <lineage>
        <taxon>Bacteria</taxon>
        <taxon>Bacillati</taxon>
        <taxon>Bacillota</taxon>
        <taxon>Bacilli</taxon>
        <taxon>Bacillales</taxon>
        <taxon>Bacillales Family XII. Incertae Sedis</taxon>
        <taxon>Exiguobacterium</taxon>
    </lineage>
</organism>
<dbReference type="RefSeq" id="WP_274356447.1">
    <property type="nucleotide sequence ID" value="NZ_CP118099.1"/>
</dbReference>
<sequence>MGSILVTGATGNVGKYVVNYLNGRDSDVVVAGHRIQELEKSYPGMKAVRLDFEDPSTFEEALHGVDRVFLMRPPQIGDAEVFRPFVEAMKAQSVRLVSFLSLMGVERNPFPPHHKIEKMIEEASIPYAHIRPGFFMQNLTGVHAEEIRKDREIFIPAGNSKVSFIDAEDIGKAIAHVLLNPDAHQHVAYTLTGPEALDYVDIANQLTLLTGEKITYAKPSMLHYRSRYINERGLSPEYVNVTMALYLMTRLGTAKAITHTFKELTGDEPRTFFEFTKAHLHEFERKDDGDSTNDPFDLKEANV</sequence>
<evidence type="ECO:0000259" key="1">
    <source>
        <dbReference type="Pfam" id="PF05368"/>
    </source>
</evidence>
<dbReference type="Proteomes" id="UP001213680">
    <property type="component" value="Chromosome"/>
</dbReference>
<dbReference type="InterPro" id="IPR051604">
    <property type="entry name" value="Ergot_Alk_Oxidoreductase"/>
</dbReference>
<dbReference type="PANTHER" id="PTHR43162">
    <property type="match status" value="1"/>
</dbReference>
<name>A0ABY7WZT5_9BACL</name>
<accession>A0ABY7WZT5</accession>
<dbReference type="EMBL" id="CP118099">
    <property type="protein sequence ID" value="WDH75255.1"/>
    <property type="molecule type" value="Genomic_DNA"/>
</dbReference>
<evidence type="ECO:0000313" key="2">
    <source>
        <dbReference type="EMBL" id="WDH75255.1"/>
    </source>
</evidence>
<dbReference type="InterPro" id="IPR008030">
    <property type="entry name" value="NmrA-like"/>
</dbReference>
<dbReference type="InterPro" id="IPR036291">
    <property type="entry name" value="NAD(P)-bd_dom_sf"/>
</dbReference>
<feature type="domain" description="NmrA-like" evidence="1">
    <location>
        <begin position="3"/>
        <end position="218"/>
    </location>
</feature>